<dbReference type="Proteomes" id="UP000008457">
    <property type="component" value="Chromosome"/>
</dbReference>
<comment type="function">
    <text evidence="4">In eubacteria ppGpp (guanosine 3'-diphosphate 5'-diphosphate) is a mediator of the stringent response that coordinates a variety of cellular activities in response to changes in nutritional abundance.</text>
</comment>
<dbReference type="OrthoDB" id="9805041at2"/>
<dbReference type="STRING" id="697281.Mahau_0930"/>
<dbReference type="EC" id="2.7.6.5" evidence="2"/>
<evidence type="ECO:0000313" key="9">
    <source>
        <dbReference type="Proteomes" id="UP000008457"/>
    </source>
</evidence>
<dbReference type="Pfam" id="PF13328">
    <property type="entry name" value="HD_4"/>
    <property type="match status" value="1"/>
</dbReference>
<dbReference type="SMART" id="SM00471">
    <property type="entry name" value="HDc"/>
    <property type="match status" value="1"/>
</dbReference>
<evidence type="ECO:0000259" key="6">
    <source>
        <dbReference type="PROSITE" id="PS51831"/>
    </source>
</evidence>
<keyword evidence="9" id="KW-1185">Reference proteome</keyword>
<dbReference type="InterPro" id="IPR045600">
    <property type="entry name" value="RelA/SpoT_AH_RIS"/>
</dbReference>
<dbReference type="eggNOG" id="COG0317">
    <property type="taxonomic scope" value="Bacteria"/>
</dbReference>
<dbReference type="InterPro" id="IPR003607">
    <property type="entry name" value="HD/PDEase_dom"/>
</dbReference>
<dbReference type="CDD" id="cd04876">
    <property type="entry name" value="ACT_RelA-SpoT"/>
    <property type="match status" value="1"/>
</dbReference>
<dbReference type="KEGG" id="mas:Mahau_0930"/>
<dbReference type="SUPFAM" id="SSF55021">
    <property type="entry name" value="ACT-like"/>
    <property type="match status" value="1"/>
</dbReference>
<dbReference type="InterPro" id="IPR006674">
    <property type="entry name" value="HD_domain"/>
</dbReference>
<dbReference type="SMART" id="SM00954">
    <property type="entry name" value="RelA_SpoT"/>
    <property type="match status" value="1"/>
</dbReference>
<comment type="catalytic activity">
    <reaction evidence="3">
        <text>GTP + ATP = guanosine 3'-diphosphate 5'-triphosphate + AMP</text>
        <dbReference type="Rhea" id="RHEA:22088"/>
        <dbReference type="ChEBI" id="CHEBI:30616"/>
        <dbReference type="ChEBI" id="CHEBI:37565"/>
        <dbReference type="ChEBI" id="CHEBI:142410"/>
        <dbReference type="ChEBI" id="CHEBI:456215"/>
        <dbReference type="EC" id="2.7.6.5"/>
    </reaction>
</comment>
<dbReference type="InterPro" id="IPR002912">
    <property type="entry name" value="ACT_dom"/>
</dbReference>
<dbReference type="FunFam" id="3.30.460.10:FF:000001">
    <property type="entry name" value="GTP pyrophosphokinase RelA"/>
    <property type="match status" value="1"/>
</dbReference>
<comment type="pathway">
    <text evidence="1">Purine metabolism; ppGpp biosynthesis; ppGpp from GTP: step 1/2.</text>
</comment>
<dbReference type="Pfam" id="PF04607">
    <property type="entry name" value="RelA_SpoT"/>
    <property type="match status" value="1"/>
</dbReference>
<protein>
    <recommendedName>
        <fullName evidence="2">GTP diphosphokinase</fullName>
        <ecNumber evidence="2">2.7.6.5</ecNumber>
    </recommendedName>
</protein>
<evidence type="ECO:0000256" key="1">
    <source>
        <dbReference type="ARBA" id="ARBA00004976"/>
    </source>
</evidence>
<dbReference type="Pfam" id="PF19296">
    <property type="entry name" value="RelA_AH_RIS"/>
    <property type="match status" value="1"/>
</dbReference>
<dbReference type="PROSITE" id="PS51671">
    <property type="entry name" value="ACT"/>
    <property type="match status" value="1"/>
</dbReference>
<dbReference type="InterPro" id="IPR045865">
    <property type="entry name" value="ACT-like_dom_sf"/>
</dbReference>
<dbReference type="InterPro" id="IPR043519">
    <property type="entry name" value="NT_sf"/>
</dbReference>
<dbReference type="InterPro" id="IPR007685">
    <property type="entry name" value="RelA_SpoT"/>
</dbReference>
<comment type="similarity">
    <text evidence="4">Belongs to the relA/spoT family.</text>
</comment>
<feature type="domain" description="TGS" evidence="7">
    <location>
        <begin position="383"/>
        <end position="444"/>
    </location>
</feature>
<dbReference type="PROSITE" id="PS51880">
    <property type="entry name" value="TGS"/>
    <property type="match status" value="1"/>
</dbReference>
<dbReference type="PANTHER" id="PTHR21262">
    <property type="entry name" value="GUANOSINE-3',5'-BIS DIPHOSPHATE 3'-PYROPHOSPHOHYDROLASE"/>
    <property type="match status" value="1"/>
</dbReference>
<evidence type="ECO:0000313" key="8">
    <source>
        <dbReference type="EMBL" id="AEE96128.1"/>
    </source>
</evidence>
<gene>
    <name evidence="8" type="ordered locus">Mahau_0930</name>
</gene>
<dbReference type="SUPFAM" id="SSF81301">
    <property type="entry name" value="Nucleotidyltransferase"/>
    <property type="match status" value="1"/>
</dbReference>
<dbReference type="InterPro" id="IPR004095">
    <property type="entry name" value="TGS"/>
</dbReference>
<dbReference type="Gene3D" id="1.10.3210.10">
    <property type="entry name" value="Hypothetical protein af1432"/>
    <property type="match status" value="1"/>
</dbReference>
<dbReference type="GO" id="GO:0015970">
    <property type="term" value="P:guanosine tetraphosphate biosynthetic process"/>
    <property type="evidence" value="ECO:0007669"/>
    <property type="project" value="UniProtKB-UniPathway"/>
</dbReference>
<dbReference type="PANTHER" id="PTHR21262:SF31">
    <property type="entry name" value="GTP PYROPHOSPHOKINASE"/>
    <property type="match status" value="1"/>
</dbReference>
<reference evidence="9" key="1">
    <citation type="submission" date="2010-11" db="EMBL/GenBank/DDBJ databases">
        <title>The complete genome of Mahella australiensis DSM 15567.</title>
        <authorList>
            <consortium name="US DOE Joint Genome Institute (JGI-PGF)"/>
            <person name="Lucas S."/>
            <person name="Copeland A."/>
            <person name="Lapidus A."/>
            <person name="Bruce D."/>
            <person name="Goodwin L."/>
            <person name="Pitluck S."/>
            <person name="Kyrpides N."/>
            <person name="Mavromatis K."/>
            <person name="Pagani I."/>
            <person name="Ivanova N."/>
            <person name="Teshima H."/>
            <person name="Brettin T."/>
            <person name="Detter J.C."/>
            <person name="Han C."/>
            <person name="Tapia R."/>
            <person name="Land M."/>
            <person name="Hauser L."/>
            <person name="Markowitz V."/>
            <person name="Cheng J.-F."/>
            <person name="Hugenholtz P."/>
            <person name="Woyke T."/>
            <person name="Wu D."/>
            <person name="Spring S."/>
            <person name="Pukall R."/>
            <person name="Steenblock K."/>
            <person name="Schneider S."/>
            <person name="Klenk H.-P."/>
            <person name="Eisen J.A."/>
        </authorList>
    </citation>
    <scope>NUCLEOTIDE SEQUENCE [LARGE SCALE GENOMIC DNA]</scope>
    <source>
        <strain evidence="9">DSM 15567 / CIP 107919 / 50-1 BON</strain>
    </source>
</reference>
<sequence length="719" mass="81761">MDKDLYDRLKQSYTSEDVEYINKAYEFAENAHRGQARVSGEAYIIHPVQVALILADLGMDASTICAGLLHDVLEDTDYTYDDLAKLFGKEIADLVEGVTKLGKLEFQSKKEAQAENLRKMFIAMAKDVRVIMIKLADRLHNMRTLRYLDKESQLRNAQETMEIYAPLAHRLGIFKIKWELEDLSLRYLDPEAYYDLVDKVAAKRKQREEYINQVITALKERIAETGIEATVDGRPKHFYSIYKKMKYQGKAFEQIYDLMAVRVIVNTVRDCYAVLGLIHTIWKPIPGRFKDYIAVPKPNMYQSLHTTVVGPQGEPVEIQVRTWDMHRTAEYGIAAHWKYKEGRLKNTDLDSKLAWLRQILEWQSDDRDADEFVESLKVDLFSDEVLVFTPKGDVIDLPKGSTPLDFAYAIHSAVGNRCIGAKVNGKIVPLDSELQTGDIVEILTSPTVKGPSLDWLKIVKTSQAKSKINQWFKKEQKAENIAKGHELLEREAKKYGLSLGQLTKPEWIEPIIKKYSFRSFDDIYAAVGYGALTPHQVLSRLVEYYRQTQQSDEKIIETINKAMPESKQSTPATIKVSDIDNVMMRISKCCNPVPGDEIVGYITRGRGISIHRKDCPNVRSGAFEPERLIDVKWDEAPKAAYDAGVQVTAQDRFALLADITNTISESKIMVTSVNAKSRQDGIAVINLTVQITGLQQLDKLMRQLRKLPKVISVERVNAS</sequence>
<dbReference type="FunFam" id="3.10.20.30:FF:000002">
    <property type="entry name" value="GTP pyrophosphokinase (RelA/SpoT)"/>
    <property type="match status" value="1"/>
</dbReference>
<evidence type="ECO:0000259" key="5">
    <source>
        <dbReference type="PROSITE" id="PS51671"/>
    </source>
</evidence>
<keyword evidence="8" id="KW-0808">Transferase</keyword>
<dbReference type="HOGENOM" id="CLU_012300_3_0_9"/>
<proteinExistence type="inferred from homology"/>
<dbReference type="NCBIfam" id="TIGR00691">
    <property type="entry name" value="spoT_relA"/>
    <property type="match status" value="1"/>
</dbReference>
<dbReference type="PROSITE" id="PS51831">
    <property type="entry name" value="HD"/>
    <property type="match status" value="1"/>
</dbReference>
<dbReference type="RefSeq" id="WP_013780558.1">
    <property type="nucleotide sequence ID" value="NC_015520.1"/>
</dbReference>
<name>F4A281_MAHA5</name>
<dbReference type="SUPFAM" id="SSF109604">
    <property type="entry name" value="HD-domain/PDEase-like"/>
    <property type="match status" value="1"/>
</dbReference>
<evidence type="ECO:0000256" key="3">
    <source>
        <dbReference type="ARBA" id="ARBA00048244"/>
    </source>
</evidence>
<evidence type="ECO:0000256" key="2">
    <source>
        <dbReference type="ARBA" id="ARBA00013251"/>
    </source>
</evidence>
<dbReference type="Pfam" id="PF02824">
    <property type="entry name" value="TGS"/>
    <property type="match status" value="1"/>
</dbReference>
<dbReference type="FunFam" id="1.10.3210.10:FF:000001">
    <property type="entry name" value="GTP pyrophosphokinase RelA"/>
    <property type="match status" value="1"/>
</dbReference>
<dbReference type="CDD" id="cd05399">
    <property type="entry name" value="NT_Rel-Spo_like"/>
    <property type="match status" value="1"/>
</dbReference>
<dbReference type="Pfam" id="PF13291">
    <property type="entry name" value="ACT_4"/>
    <property type="match status" value="1"/>
</dbReference>
<dbReference type="AlphaFoldDB" id="F4A281"/>
<dbReference type="Gene3D" id="3.30.70.260">
    <property type="match status" value="1"/>
</dbReference>
<dbReference type="InterPro" id="IPR012676">
    <property type="entry name" value="TGS-like"/>
</dbReference>
<dbReference type="CDD" id="cd00077">
    <property type="entry name" value="HDc"/>
    <property type="match status" value="1"/>
</dbReference>
<dbReference type="CDD" id="cd01668">
    <property type="entry name" value="TGS_RSH"/>
    <property type="match status" value="1"/>
</dbReference>
<dbReference type="GO" id="GO:0008728">
    <property type="term" value="F:GTP diphosphokinase activity"/>
    <property type="evidence" value="ECO:0007669"/>
    <property type="project" value="UniProtKB-EC"/>
</dbReference>
<dbReference type="GO" id="GO:0005886">
    <property type="term" value="C:plasma membrane"/>
    <property type="evidence" value="ECO:0007669"/>
    <property type="project" value="TreeGrafter"/>
</dbReference>
<dbReference type="Gene3D" id="3.10.20.30">
    <property type="match status" value="1"/>
</dbReference>
<feature type="domain" description="HD" evidence="6">
    <location>
        <begin position="43"/>
        <end position="142"/>
    </location>
</feature>
<reference evidence="8 9" key="2">
    <citation type="journal article" date="2011" name="Stand. Genomic Sci.">
        <title>Complete genome sequence of Mahella australiensis type strain (50-1 BON).</title>
        <authorList>
            <person name="Sikorski J."/>
            <person name="Teshima H."/>
            <person name="Nolan M."/>
            <person name="Lucas S."/>
            <person name="Hammon N."/>
            <person name="Deshpande S."/>
            <person name="Cheng J.F."/>
            <person name="Pitluck S."/>
            <person name="Liolios K."/>
            <person name="Pagani I."/>
            <person name="Ivanova N."/>
            <person name="Huntemann M."/>
            <person name="Mavromatis K."/>
            <person name="Ovchinikova G."/>
            <person name="Pati A."/>
            <person name="Tapia R."/>
            <person name="Han C."/>
            <person name="Goodwin L."/>
            <person name="Chen A."/>
            <person name="Palaniappan K."/>
            <person name="Land M."/>
            <person name="Hauser L."/>
            <person name="Ngatchou-Djao O.D."/>
            <person name="Rohde M."/>
            <person name="Pukall R."/>
            <person name="Spring S."/>
            <person name="Abt B."/>
            <person name="Goker M."/>
            <person name="Detter J.C."/>
            <person name="Woyke T."/>
            <person name="Bristow J."/>
            <person name="Markowitz V."/>
            <person name="Hugenholtz P."/>
            <person name="Eisen J.A."/>
            <person name="Kyrpides N.C."/>
            <person name="Klenk H.P."/>
            <person name="Lapidus A."/>
        </authorList>
    </citation>
    <scope>NUCLEOTIDE SEQUENCE [LARGE SCALE GENOMIC DNA]</scope>
    <source>
        <strain evidence="9">DSM 15567 / CIP 107919 / 50-1 BON</strain>
    </source>
</reference>
<dbReference type="InterPro" id="IPR012675">
    <property type="entry name" value="Beta-grasp_dom_sf"/>
</dbReference>
<feature type="domain" description="ACT" evidence="5">
    <location>
        <begin position="644"/>
        <end position="718"/>
    </location>
</feature>
<dbReference type="UniPathway" id="UPA00908">
    <property type="reaction ID" value="UER00884"/>
</dbReference>
<accession>F4A281</accession>
<evidence type="ECO:0000256" key="4">
    <source>
        <dbReference type="RuleBase" id="RU003847"/>
    </source>
</evidence>
<dbReference type="InterPro" id="IPR033655">
    <property type="entry name" value="TGS_RelA/SpoT"/>
</dbReference>
<organism evidence="8 9">
    <name type="scientific">Mahella australiensis (strain DSM 15567 / CIP 107919 / 50-1 BON)</name>
    <dbReference type="NCBI Taxonomy" id="697281"/>
    <lineage>
        <taxon>Bacteria</taxon>
        <taxon>Bacillati</taxon>
        <taxon>Bacillota</taxon>
        <taxon>Clostridia</taxon>
        <taxon>Thermoanaerobacterales</taxon>
        <taxon>Thermoanaerobacterales Family IV. Incertae Sedis</taxon>
        <taxon>Mahella</taxon>
    </lineage>
</organism>
<dbReference type="Gene3D" id="3.30.460.10">
    <property type="entry name" value="Beta Polymerase, domain 2"/>
    <property type="match status" value="1"/>
</dbReference>
<evidence type="ECO:0000259" key="7">
    <source>
        <dbReference type="PROSITE" id="PS51880"/>
    </source>
</evidence>
<dbReference type="SUPFAM" id="SSF81271">
    <property type="entry name" value="TGS-like"/>
    <property type="match status" value="1"/>
</dbReference>
<dbReference type="InterPro" id="IPR004811">
    <property type="entry name" value="RelA/Spo_fam"/>
</dbReference>
<dbReference type="EMBL" id="CP002360">
    <property type="protein sequence ID" value="AEE96128.1"/>
    <property type="molecule type" value="Genomic_DNA"/>
</dbReference>